<protein>
    <submittedName>
        <fullName evidence="3">Uncharacterized protein</fullName>
    </submittedName>
</protein>
<proteinExistence type="predicted"/>
<evidence type="ECO:0000313" key="3">
    <source>
        <dbReference type="WBParaSite" id="PgR008_g014_t01"/>
    </source>
</evidence>
<keyword evidence="2" id="KW-1185">Reference proteome</keyword>
<evidence type="ECO:0000256" key="1">
    <source>
        <dbReference type="SAM" id="MobiDB-lite"/>
    </source>
</evidence>
<feature type="region of interest" description="Disordered" evidence="1">
    <location>
        <begin position="33"/>
        <end position="55"/>
    </location>
</feature>
<name>A0A915AKH3_PARUN</name>
<dbReference type="WBParaSite" id="PgR008_g014_t01">
    <property type="protein sequence ID" value="PgR008_g014_t01"/>
    <property type="gene ID" value="PgR008_g014"/>
</dbReference>
<accession>A0A915AKH3</accession>
<reference evidence="3" key="1">
    <citation type="submission" date="2022-11" db="UniProtKB">
        <authorList>
            <consortium name="WormBaseParasite"/>
        </authorList>
    </citation>
    <scope>IDENTIFICATION</scope>
</reference>
<organism evidence="2 3">
    <name type="scientific">Parascaris univalens</name>
    <name type="common">Nematode worm</name>
    <dbReference type="NCBI Taxonomy" id="6257"/>
    <lineage>
        <taxon>Eukaryota</taxon>
        <taxon>Metazoa</taxon>
        <taxon>Ecdysozoa</taxon>
        <taxon>Nematoda</taxon>
        <taxon>Chromadorea</taxon>
        <taxon>Rhabditida</taxon>
        <taxon>Spirurina</taxon>
        <taxon>Ascaridomorpha</taxon>
        <taxon>Ascaridoidea</taxon>
        <taxon>Ascarididae</taxon>
        <taxon>Parascaris</taxon>
    </lineage>
</organism>
<dbReference type="Proteomes" id="UP000887569">
    <property type="component" value="Unplaced"/>
</dbReference>
<evidence type="ECO:0000313" key="2">
    <source>
        <dbReference type="Proteomes" id="UP000887569"/>
    </source>
</evidence>
<dbReference type="AlphaFoldDB" id="A0A915AKH3"/>
<sequence>MHTAFSIVCNISGVKVRQLAKWDSFGIVRCGMRPSRRRRSGQGTIPPSPQKQRRYSSAGAVLSSRRNCSSVSNGESADGEVDITTETLALMLDGLRENLAKENIDSVDLAGFDMKTACETMEFLRRREEVKHMMGSPKAFDEKIDLNYDVAVIGGAKLFVDQTRTTRSISKKLVSYCGLNENEFLYGGLDRGHSEMKAVEEINKNRQSSVLESFVDFQKQIQFKMSVLNHVAKKVSGGPSKSYPRVANVLIKGNSFKTPAHKGYINPLDSRRIVESYALEVASQVAGRSRKRRIVGIPFNIHLLDDEEG</sequence>